<dbReference type="GO" id="GO:0005789">
    <property type="term" value="C:endoplasmic reticulum membrane"/>
    <property type="evidence" value="ECO:0007669"/>
    <property type="project" value="TreeGrafter"/>
</dbReference>
<evidence type="ECO:0000256" key="1">
    <source>
        <dbReference type="ARBA" id="ARBA00004141"/>
    </source>
</evidence>
<dbReference type="EMBL" id="CAIIXF020000001">
    <property type="protein sequence ID" value="CAH1772241.1"/>
    <property type="molecule type" value="Genomic_DNA"/>
</dbReference>
<dbReference type="AlphaFoldDB" id="A0A8J1URL8"/>
<feature type="region of interest" description="Disordered" evidence="8">
    <location>
        <begin position="19"/>
        <end position="47"/>
    </location>
</feature>
<dbReference type="GO" id="GO:0046964">
    <property type="term" value="F:3'-phosphoadenosine 5'-phosphosulfate transmembrane transporter activity"/>
    <property type="evidence" value="ECO:0007669"/>
    <property type="project" value="TreeGrafter"/>
</dbReference>
<feature type="transmembrane region" description="Helical" evidence="9">
    <location>
        <begin position="157"/>
        <end position="179"/>
    </location>
</feature>
<evidence type="ECO:0000256" key="9">
    <source>
        <dbReference type="SAM" id="Phobius"/>
    </source>
</evidence>
<feature type="transmembrane region" description="Helical" evidence="9">
    <location>
        <begin position="93"/>
        <end position="111"/>
    </location>
</feature>
<gene>
    <name evidence="10" type="ORF">OFUS_LOCUS28</name>
</gene>
<evidence type="ECO:0000256" key="2">
    <source>
        <dbReference type="ARBA" id="ARBA00010694"/>
    </source>
</evidence>
<keyword evidence="11" id="KW-1185">Reference proteome</keyword>
<evidence type="ECO:0000256" key="3">
    <source>
        <dbReference type="ARBA" id="ARBA00022448"/>
    </source>
</evidence>
<comment type="subcellular location">
    <subcellularLocation>
        <location evidence="1">Membrane</location>
        <topology evidence="1">Multi-pass membrane protein</topology>
    </subcellularLocation>
</comment>
<protein>
    <recommendedName>
        <fullName evidence="7">Adenosine 3'-phospho 5'-phosphosulfate transporter 2</fullName>
    </recommendedName>
</protein>
<dbReference type="OrthoDB" id="438495at2759"/>
<evidence type="ECO:0000256" key="4">
    <source>
        <dbReference type="ARBA" id="ARBA00022692"/>
    </source>
</evidence>
<feature type="transmembrane region" description="Helical" evidence="9">
    <location>
        <begin position="209"/>
        <end position="227"/>
    </location>
</feature>
<keyword evidence="3" id="KW-0813">Transport</keyword>
<keyword evidence="6 9" id="KW-0472">Membrane</keyword>
<dbReference type="InterPro" id="IPR013657">
    <property type="entry name" value="SCL35B1-4/HUT1"/>
</dbReference>
<organism evidence="10 11">
    <name type="scientific">Owenia fusiformis</name>
    <name type="common">Polychaete worm</name>
    <dbReference type="NCBI Taxonomy" id="6347"/>
    <lineage>
        <taxon>Eukaryota</taxon>
        <taxon>Metazoa</taxon>
        <taxon>Spiralia</taxon>
        <taxon>Lophotrochozoa</taxon>
        <taxon>Annelida</taxon>
        <taxon>Polychaeta</taxon>
        <taxon>Sedentaria</taxon>
        <taxon>Canalipalpata</taxon>
        <taxon>Sabellida</taxon>
        <taxon>Oweniida</taxon>
        <taxon>Oweniidae</taxon>
        <taxon>Owenia</taxon>
    </lineage>
</organism>
<feature type="transmembrane region" description="Helical" evidence="9">
    <location>
        <begin position="185"/>
        <end position="202"/>
    </location>
</feature>
<dbReference type="PANTHER" id="PTHR10778">
    <property type="entry name" value="SOLUTE CARRIER FAMILY 35 MEMBER B"/>
    <property type="match status" value="1"/>
</dbReference>
<keyword evidence="5 9" id="KW-1133">Transmembrane helix</keyword>
<sequence length="418" mass="46896">MMYQSASDHRLDRYSQLASRASSSNMSQFDTDTATSKQSHHPDKTDTAMEDAMAKQVQIKIHDGPGPAGTKGRDHEMKIMCFDLGYFSRTGQFLILVAGVFAFFLVYGYFQELIFRLEGFRPYGWYLTLIQFLCYTLFGFTEMQFKEDKARRIPLRTYFLIAFLTVATMGLSNSSVGYLNYPTQVIFKCCKLIPVLIGGILIQGKKYGYLDFTACFSMSIGLILFTLADSSVQPSFDPYGVLLISLALVADAVIGNVQEKAMRHYSSSNSEMVLYSYSIGFVYIFAGLALSGQLVEAFMFCLKSPVKTYGYALVFSFMGYMGVNIVLTLVKTFGALPAVTVTTCRKALTIILSFVFFTKPFTLQYVWSGLIVVLGIYLNIYSKNRATWDPVLYSLMGKVLHRLRKPKGVFMGSAENIV</sequence>
<comment type="similarity">
    <text evidence="2">Belongs to the nucleotide-sugar transporter family. SLC35B subfamily.</text>
</comment>
<keyword evidence="4 9" id="KW-0812">Transmembrane</keyword>
<evidence type="ECO:0000313" key="10">
    <source>
        <dbReference type="EMBL" id="CAH1772241.1"/>
    </source>
</evidence>
<feature type="transmembrane region" description="Helical" evidence="9">
    <location>
        <begin position="239"/>
        <end position="257"/>
    </location>
</feature>
<feature type="transmembrane region" description="Helical" evidence="9">
    <location>
        <begin position="272"/>
        <end position="290"/>
    </location>
</feature>
<feature type="compositionally biased region" description="Polar residues" evidence="8">
    <location>
        <begin position="19"/>
        <end position="37"/>
    </location>
</feature>
<proteinExistence type="inferred from homology"/>
<accession>A0A8J1URL8</accession>
<evidence type="ECO:0000256" key="7">
    <source>
        <dbReference type="ARBA" id="ARBA00039669"/>
    </source>
</evidence>
<feature type="transmembrane region" description="Helical" evidence="9">
    <location>
        <begin position="363"/>
        <end position="380"/>
    </location>
</feature>
<feature type="transmembrane region" description="Helical" evidence="9">
    <location>
        <begin position="336"/>
        <end position="357"/>
    </location>
</feature>
<feature type="transmembrane region" description="Helical" evidence="9">
    <location>
        <begin position="310"/>
        <end position="329"/>
    </location>
</feature>
<dbReference type="PANTHER" id="PTHR10778:SF8">
    <property type="entry name" value="ADENOSINE 3'-PHOSPHO 5'-PHOSPHOSULFATE TRANSPORTER 2"/>
    <property type="match status" value="1"/>
</dbReference>
<reference evidence="10" key="1">
    <citation type="submission" date="2022-03" db="EMBL/GenBank/DDBJ databases">
        <authorList>
            <person name="Martin C."/>
        </authorList>
    </citation>
    <scope>NUCLEOTIDE SEQUENCE</scope>
</reference>
<dbReference type="Proteomes" id="UP000749559">
    <property type="component" value="Unassembled WGS sequence"/>
</dbReference>
<evidence type="ECO:0000313" key="11">
    <source>
        <dbReference type="Proteomes" id="UP000749559"/>
    </source>
</evidence>
<name>A0A8J1URL8_OWEFU</name>
<evidence type="ECO:0000256" key="6">
    <source>
        <dbReference type="ARBA" id="ARBA00023136"/>
    </source>
</evidence>
<comment type="caution">
    <text evidence="10">The sequence shown here is derived from an EMBL/GenBank/DDBJ whole genome shotgun (WGS) entry which is preliminary data.</text>
</comment>
<feature type="transmembrane region" description="Helical" evidence="9">
    <location>
        <begin position="123"/>
        <end position="145"/>
    </location>
</feature>
<dbReference type="Pfam" id="PF08449">
    <property type="entry name" value="UAA"/>
    <property type="match status" value="1"/>
</dbReference>
<evidence type="ECO:0000256" key="5">
    <source>
        <dbReference type="ARBA" id="ARBA00022989"/>
    </source>
</evidence>
<dbReference type="GO" id="GO:0000139">
    <property type="term" value="C:Golgi membrane"/>
    <property type="evidence" value="ECO:0007669"/>
    <property type="project" value="TreeGrafter"/>
</dbReference>
<evidence type="ECO:0000256" key="8">
    <source>
        <dbReference type="SAM" id="MobiDB-lite"/>
    </source>
</evidence>